<dbReference type="Proteomes" id="UP000188929">
    <property type="component" value="Unassembled WGS sequence"/>
</dbReference>
<dbReference type="InterPro" id="IPR056935">
    <property type="entry name" value="Rv0428c-like_C"/>
</dbReference>
<dbReference type="GO" id="GO:0016747">
    <property type="term" value="F:acyltransferase activity, transferring groups other than amino-acyl groups"/>
    <property type="evidence" value="ECO:0007669"/>
    <property type="project" value="InterPro"/>
</dbReference>
<organism evidence="2 3">
    <name type="scientific">Pseudofrankia asymbiotica</name>
    <dbReference type="NCBI Taxonomy" id="1834516"/>
    <lineage>
        <taxon>Bacteria</taxon>
        <taxon>Bacillati</taxon>
        <taxon>Actinomycetota</taxon>
        <taxon>Actinomycetes</taxon>
        <taxon>Frankiales</taxon>
        <taxon>Frankiaceae</taxon>
        <taxon>Pseudofrankia</taxon>
    </lineage>
</organism>
<keyword evidence="3" id="KW-1185">Reference proteome</keyword>
<dbReference type="InterPro" id="IPR016181">
    <property type="entry name" value="Acyl_CoA_acyltransferase"/>
</dbReference>
<name>A0A1V2IC81_9ACTN</name>
<dbReference type="Pfam" id="PF24553">
    <property type="entry name" value="Rv0428c_C"/>
    <property type="match status" value="1"/>
</dbReference>
<accession>A0A1V2IC81</accession>
<sequence>MSFGREPAATDPLVAPRRFTDLTDPAADAALTHTTGFTDRTALAAHLEVLAFRGWPALHTRTLDGWVLRDSAGATRRGNSVWTYGDVADLAAAIADAEEFYARAGRPSTFQLTPVSRPEGLGTALDTAGYDDDSGPTDVCVADLTVLIASIPGLAEHTAGRTRPGTAVRTSRDDAPGRSWLDVGAAGGMSMFGPHRQASVAILSRIALPAVYVTAALDGRPVGVGRGVVDGEWLGIYSMATLPAARGRGAATAVLTALARWSVALGARRAYLQVEERSAAARRLYAALGFLPVYRYTYRRRPATPVRPA</sequence>
<dbReference type="EMBL" id="MOMC01000023">
    <property type="protein sequence ID" value="ONH30717.1"/>
    <property type="molecule type" value="Genomic_DNA"/>
</dbReference>
<dbReference type="OrthoDB" id="5243104at2"/>
<protein>
    <submittedName>
        <fullName evidence="2">GNAT family N-acetyltransferase</fullName>
    </submittedName>
</protein>
<evidence type="ECO:0000313" key="3">
    <source>
        <dbReference type="Proteomes" id="UP000188929"/>
    </source>
</evidence>
<dbReference type="Gene3D" id="3.40.630.30">
    <property type="match status" value="1"/>
</dbReference>
<evidence type="ECO:0000313" key="2">
    <source>
        <dbReference type="EMBL" id="ONH30717.1"/>
    </source>
</evidence>
<dbReference type="AlphaFoldDB" id="A0A1V2IC81"/>
<keyword evidence="2" id="KW-0808">Transferase</keyword>
<dbReference type="SUPFAM" id="SSF55729">
    <property type="entry name" value="Acyl-CoA N-acyltransferases (Nat)"/>
    <property type="match status" value="1"/>
</dbReference>
<feature type="domain" description="N-acetyltransferase" evidence="1">
    <location>
        <begin position="166"/>
        <end position="309"/>
    </location>
</feature>
<dbReference type="InterPro" id="IPR000182">
    <property type="entry name" value="GNAT_dom"/>
</dbReference>
<evidence type="ECO:0000259" key="1">
    <source>
        <dbReference type="PROSITE" id="PS51186"/>
    </source>
</evidence>
<gene>
    <name evidence="2" type="ORF">BL253_12450</name>
</gene>
<dbReference type="STRING" id="1834516.BL253_12450"/>
<reference evidence="3" key="1">
    <citation type="submission" date="2016-10" db="EMBL/GenBank/DDBJ databases">
        <title>Frankia sp. NRRL B-16386 Genome sequencing.</title>
        <authorList>
            <person name="Ghodhbane-Gtari F."/>
            <person name="Swanson E."/>
            <person name="Gueddou A."/>
            <person name="Hezbri K."/>
            <person name="Ktari K."/>
            <person name="Nouioui I."/>
            <person name="Morris K."/>
            <person name="Simpson S."/>
            <person name="Abebe-Akele F."/>
            <person name="Thomas K."/>
            <person name="Gtari M."/>
            <person name="Tisa L.S."/>
        </authorList>
    </citation>
    <scope>NUCLEOTIDE SEQUENCE [LARGE SCALE GENOMIC DNA]</scope>
    <source>
        <strain evidence="3">NRRL B-16386</strain>
    </source>
</reference>
<comment type="caution">
    <text evidence="2">The sequence shown here is derived from an EMBL/GenBank/DDBJ whole genome shotgun (WGS) entry which is preliminary data.</text>
</comment>
<proteinExistence type="predicted"/>
<dbReference type="PROSITE" id="PS51186">
    <property type="entry name" value="GNAT"/>
    <property type="match status" value="1"/>
</dbReference>